<keyword evidence="6" id="KW-0408">Iron</keyword>
<keyword evidence="4" id="KW-0479">Metal-binding</keyword>
<accession>A0A6A5SX09</accession>
<protein>
    <submittedName>
        <fullName evidence="9">Kama family protein</fullName>
    </submittedName>
</protein>
<name>A0A6A5SX09_9PLEO</name>
<proteinExistence type="predicted"/>
<sequence>MARSQTPRSSLPRLTRLLQQHRAQSSFRDQKPYWEHIPPWKDVSTEEFVSYRWQLRNTIATKQKLYQFLDETLPDVLGPTTNEQLKKIRTKDDFIADAVAAIKLAPMAIRLTPHILSLVDWRNPLDDPLRRQFLPLKSGIIPDHEHLELDSLHEEKDSPVPGLVHRYPGRALFLATSICPVYCRFCTRSYAVGASTDTVSKKPQKPSRKRWEVVFEHIANDETLQDIVVSGGDAYFLQPEQLTEIGERLLAIPHIRRVRFASKGLAVAPGRIIDGSDPWSDALIDLSKMGRDMGKQVCLHTHINHVNEITWVTRMAANKLFKHGVIVRNQSVLLKGVNNNFKALSDLISTLADINIQPYYIYQCDMVQGIEDLRTPLTEIIELDKELRGTLSGFMMPAMVIDLPGGGGKRLVSTHETYKDGVATYKAPGLPGVKGEMTYTYYDPKPVQAAALEEFRQYQRQALERGETLEQFTQSAPLKSLVPLPVALKQQERQQQERQQPIPIPMPCITNPHHRSRLPPYKVPGLSTNTAISTHAAIYYSPSSSTQHSYAASG</sequence>
<dbReference type="GO" id="GO:0046872">
    <property type="term" value="F:metal ion binding"/>
    <property type="evidence" value="ECO:0007669"/>
    <property type="project" value="UniProtKB-KW"/>
</dbReference>
<keyword evidence="10" id="KW-1185">Reference proteome</keyword>
<dbReference type="InterPro" id="IPR058240">
    <property type="entry name" value="rSAM_sf"/>
</dbReference>
<evidence type="ECO:0000256" key="5">
    <source>
        <dbReference type="ARBA" id="ARBA00022898"/>
    </source>
</evidence>
<dbReference type="PROSITE" id="PS51918">
    <property type="entry name" value="RADICAL_SAM"/>
    <property type="match status" value="1"/>
</dbReference>
<dbReference type="SUPFAM" id="SSF102114">
    <property type="entry name" value="Radical SAM enzymes"/>
    <property type="match status" value="1"/>
</dbReference>
<dbReference type="EMBL" id="ML976018">
    <property type="protein sequence ID" value="KAF1944244.1"/>
    <property type="molecule type" value="Genomic_DNA"/>
</dbReference>
<evidence type="ECO:0000259" key="8">
    <source>
        <dbReference type="PROSITE" id="PS51918"/>
    </source>
</evidence>
<dbReference type="InterPro" id="IPR007197">
    <property type="entry name" value="rSAM"/>
</dbReference>
<keyword evidence="2" id="KW-0004">4Fe-4S</keyword>
<feature type="domain" description="Radical SAM core" evidence="8">
    <location>
        <begin position="165"/>
        <end position="391"/>
    </location>
</feature>
<dbReference type="Gene3D" id="6.10.140.1170">
    <property type="match status" value="1"/>
</dbReference>
<dbReference type="GO" id="GO:0003824">
    <property type="term" value="F:catalytic activity"/>
    <property type="evidence" value="ECO:0007669"/>
    <property type="project" value="InterPro"/>
</dbReference>
<dbReference type="GO" id="GO:0051539">
    <property type="term" value="F:4 iron, 4 sulfur cluster binding"/>
    <property type="evidence" value="ECO:0007669"/>
    <property type="project" value="UniProtKB-KW"/>
</dbReference>
<evidence type="ECO:0000313" key="9">
    <source>
        <dbReference type="EMBL" id="KAF1944244.1"/>
    </source>
</evidence>
<keyword evidence="5" id="KW-0663">Pyridoxal phosphate</keyword>
<evidence type="ECO:0000256" key="1">
    <source>
        <dbReference type="ARBA" id="ARBA00001933"/>
    </source>
</evidence>
<organism evidence="9 10">
    <name type="scientific">Clathrospora elynae</name>
    <dbReference type="NCBI Taxonomy" id="706981"/>
    <lineage>
        <taxon>Eukaryota</taxon>
        <taxon>Fungi</taxon>
        <taxon>Dikarya</taxon>
        <taxon>Ascomycota</taxon>
        <taxon>Pezizomycotina</taxon>
        <taxon>Dothideomycetes</taxon>
        <taxon>Pleosporomycetidae</taxon>
        <taxon>Pleosporales</taxon>
        <taxon>Diademaceae</taxon>
        <taxon>Clathrospora</taxon>
    </lineage>
</organism>
<dbReference type="SFLD" id="SFLDS00029">
    <property type="entry name" value="Radical_SAM"/>
    <property type="match status" value="1"/>
</dbReference>
<comment type="cofactor">
    <cofactor evidence="1">
        <name>pyridoxal 5'-phosphate</name>
        <dbReference type="ChEBI" id="CHEBI:597326"/>
    </cofactor>
</comment>
<evidence type="ECO:0000313" key="10">
    <source>
        <dbReference type="Proteomes" id="UP000800038"/>
    </source>
</evidence>
<evidence type="ECO:0000256" key="4">
    <source>
        <dbReference type="ARBA" id="ARBA00022723"/>
    </source>
</evidence>
<dbReference type="AlphaFoldDB" id="A0A6A5SX09"/>
<dbReference type="Gene3D" id="3.20.20.70">
    <property type="entry name" value="Aldolase class I"/>
    <property type="match status" value="1"/>
</dbReference>
<dbReference type="Proteomes" id="UP000800038">
    <property type="component" value="Unassembled WGS sequence"/>
</dbReference>
<evidence type="ECO:0000256" key="6">
    <source>
        <dbReference type="ARBA" id="ARBA00023004"/>
    </source>
</evidence>
<dbReference type="SFLD" id="SFLDG01070">
    <property type="entry name" value="PLP-dependent"/>
    <property type="match status" value="1"/>
</dbReference>
<keyword evidence="7" id="KW-0411">Iron-sulfur</keyword>
<dbReference type="PANTHER" id="PTHR30538:SF0">
    <property type="entry name" value="L-LYSINE 2,3-AMINOMUTASE AQ_1632-RELATED"/>
    <property type="match status" value="1"/>
</dbReference>
<gene>
    <name evidence="9" type="ORF">EJ02DRAFT_398859</name>
</gene>
<evidence type="ECO:0000256" key="2">
    <source>
        <dbReference type="ARBA" id="ARBA00022485"/>
    </source>
</evidence>
<dbReference type="NCBIfam" id="TIGR00238">
    <property type="entry name" value="KamA family radical SAM protein"/>
    <property type="match status" value="1"/>
</dbReference>
<dbReference type="OrthoDB" id="5396721at2759"/>
<evidence type="ECO:0000256" key="3">
    <source>
        <dbReference type="ARBA" id="ARBA00022691"/>
    </source>
</evidence>
<dbReference type="InterPro" id="IPR013785">
    <property type="entry name" value="Aldolase_TIM"/>
</dbReference>
<reference evidence="9" key="1">
    <citation type="journal article" date="2020" name="Stud. Mycol.">
        <title>101 Dothideomycetes genomes: a test case for predicting lifestyles and emergence of pathogens.</title>
        <authorList>
            <person name="Haridas S."/>
            <person name="Albert R."/>
            <person name="Binder M."/>
            <person name="Bloem J."/>
            <person name="Labutti K."/>
            <person name="Salamov A."/>
            <person name="Andreopoulos B."/>
            <person name="Baker S."/>
            <person name="Barry K."/>
            <person name="Bills G."/>
            <person name="Bluhm B."/>
            <person name="Cannon C."/>
            <person name="Castanera R."/>
            <person name="Culley D."/>
            <person name="Daum C."/>
            <person name="Ezra D."/>
            <person name="Gonzalez J."/>
            <person name="Henrissat B."/>
            <person name="Kuo A."/>
            <person name="Liang C."/>
            <person name="Lipzen A."/>
            <person name="Lutzoni F."/>
            <person name="Magnuson J."/>
            <person name="Mondo S."/>
            <person name="Nolan M."/>
            <person name="Ohm R."/>
            <person name="Pangilinan J."/>
            <person name="Park H.-J."/>
            <person name="Ramirez L."/>
            <person name="Alfaro M."/>
            <person name="Sun H."/>
            <person name="Tritt A."/>
            <person name="Yoshinaga Y."/>
            <person name="Zwiers L.-H."/>
            <person name="Turgeon B."/>
            <person name="Goodwin S."/>
            <person name="Spatafora J."/>
            <person name="Crous P."/>
            <person name="Grigoriev I."/>
        </authorList>
    </citation>
    <scope>NUCLEOTIDE SEQUENCE</scope>
    <source>
        <strain evidence="9">CBS 161.51</strain>
    </source>
</reference>
<keyword evidence="3" id="KW-0949">S-adenosyl-L-methionine</keyword>
<dbReference type="InterPro" id="IPR003739">
    <property type="entry name" value="Lys_aminomutase/Glu_NH3_mut"/>
</dbReference>
<dbReference type="PANTHER" id="PTHR30538">
    <property type="entry name" value="LYSINE 2,3-AMINOMUTASE-RELATED"/>
    <property type="match status" value="1"/>
</dbReference>
<evidence type="ECO:0000256" key="7">
    <source>
        <dbReference type="ARBA" id="ARBA00023014"/>
    </source>
</evidence>